<keyword evidence="4 7" id="KW-0808">Transferase</keyword>
<dbReference type="RefSeq" id="WP_066190800.1">
    <property type="nucleotide sequence ID" value="NZ_JAFDQP010000012.1"/>
</dbReference>
<dbReference type="InterPro" id="IPR007554">
    <property type="entry name" value="Glycerophosphate_synth"/>
</dbReference>
<organism evidence="7 8">
    <name type="scientific">Cytobacillus horneckiae</name>
    <dbReference type="NCBI Taxonomy" id="549687"/>
    <lineage>
        <taxon>Bacteria</taxon>
        <taxon>Bacillati</taxon>
        <taxon>Bacillota</taxon>
        <taxon>Bacilli</taxon>
        <taxon>Bacillales</taxon>
        <taxon>Bacillaceae</taxon>
        <taxon>Cytobacillus</taxon>
    </lineage>
</organism>
<dbReference type="SUPFAM" id="SSF53756">
    <property type="entry name" value="UDP-Glycosyltransferase/glycogen phosphorylase"/>
    <property type="match status" value="1"/>
</dbReference>
<keyword evidence="3" id="KW-1003">Cell membrane</keyword>
<proteinExistence type="inferred from homology"/>
<gene>
    <name evidence="7" type="ORF">CWS20_16845</name>
</gene>
<dbReference type="InterPro" id="IPR043149">
    <property type="entry name" value="TagF_N"/>
</dbReference>
<dbReference type="InterPro" id="IPR043148">
    <property type="entry name" value="TagF_C"/>
</dbReference>
<dbReference type="Proteomes" id="UP000233343">
    <property type="component" value="Unassembled WGS sequence"/>
</dbReference>
<dbReference type="GO" id="GO:0005886">
    <property type="term" value="C:plasma membrane"/>
    <property type="evidence" value="ECO:0007669"/>
    <property type="project" value="UniProtKB-SubCell"/>
</dbReference>
<sequence length="393" mass="46888">MVIEKCRNIIALSIVYFFRLFPIKKNKLFFYSYYGSQYGCNPRYLTEYILKNYPKGYFDIVWAFNDLSKRESMKDMRIVKTMSLRYFYDLCTAKVVITNFRTNDIFMKRKSQYYIQTWHSSLRLKQIEKDTESTLAASYIKMAKKDSRKCDLLLSGCQYSTDIFRRSFWYEGEIFEYGTPRNDLLFAQPQNIRQELLSELNIPAHKKIYLYAPTFRNNNDVTVYQLEFNMLKQALEDKFGGEWLCLVKLHPHLLSQSYEIINDKNVIDVTKHQDIQELLMIADVLITDYSSLMFDYAISKKPCFLYIPDYKSYIKNERNLYFDVKDLPFPAAETFPILIEQLKKHDYKQYQAKVKRFLNSIGTFENGHASKMLAEKINEICFEENRREMNEAV</sequence>
<name>A0A2N0ZE46_9BACI</name>
<keyword evidence="8" id="KW-1185">Reference proteome</keyword>
<evidence type="ECO:0000313" key="7">
    <source>
        <dbReference type="EMBL" id="PKG27763.1"/>
    </source>
</evidence>
<evidence type="ECO:0000256" key="4">
    <source>
        <dbReference type="ARBA" id="ARBA00022679"/>
    </source>
</evidence>
<keyword evidence="5" id="KW-0777">Teichoic acid biosynthesis</keyword>
<dbReference type="Gene3D" id="3.40.50.11820">
    <property type="match status" value="1"/>
</dbReference>
<comment type="similarity">
    <text evidence="2">Belongs to the CDP-glycerol glycerophosphotransferase family.</text>
</comment>
<dbReference type="Pfam" id="PF04464">
    <property type="entry name" value="Glyphos_transf"/>
    <property type="match status" value="1"/>
</dbReference>
<dbReference type="EMBL" id="PISD01000036">
    <property type="protein sequence ID" value="PKG27763.1"/>
    <property type="molecule type" value="Genomic_DNA"/>
</dbReference>
<reference evidence="7 8" key="1">
    <citation type="journal article" date="2010" name="Int. J. Syst. Evol. Microbiol.">
        <title>Bacillus horneckiae sp. nov., isolated from a spacecraft-assembly clean room.</title>
        <authorList>
            <person name="Vaishampayan P."/>
            <person name="Probst A."/>
            <person name="Krishnamurthi S."/>
            <person name="Ghosh S."/>
            <person name="Osman S."/>
            <person name="McDowall A."/>
            <person name="Ruckmani A."/>
            <person name="Mayilraj S."/>
            <person name="Venkateswaran K."/>
        </authorList>
    </citation>
    <scope>NUCLEOTIDE SEQUENCE [LARGE SCALE GENOMIC DNA]</scope>
    <source>
        <strain evidence="8">1PO1SC</strain>
    </source>
</reference>
<comment type="subcellular location">
    <subcellularLocation>
        <location evidence="1">Cell membrane</location>
        <topology evidence="1">Peripheral membrane protein</topology>
    </subcellularLocation>
</comment>
<evidence type="ECO:0000256" key="3">
    <source>
        <dbReference type="ARBA" id="ARBA00022475"/>
    </source>
</evidence>
<keyword evidence="6" id="KW-0472">Membrane</keyword>
<evidence type="ECO:0000256" key="2">
    <source>
        <dbReference type="ARBA" id="ARBA00010488"/>
    </source>
</evidence>
<dbReference type="AlphaFoldDB" id="A0A2N0ZE46"/>
<dbReference type="GO" id="GO:0047355">
    <property type="term" value="F:CDP-glycerol glycerophosphotransferase activity"/>
    <property type="evidence" value="ECO:0007669"/>
    <property type="project" value="InterPro"/>
</dbReference>
<dbReference type="Gene3D" id="3.40.50.12580">
    <property type="match status" value="1"/>
</dbReference>
<dbReference type="InterPro" id="IPR051612">
    <property type="entry name" value="Teichoic_Acid_Biosynth"/>
</dbReference>
<evidence type="ECO:0000313" key="8">
    <source>
        <dbReference type="Proteomes" id="UP000233343"/>
    </source>
</evidence>
<dbReference type="PANTHER" id="PTHR37316:SF3">
    <property type="entry name" value="TEICHOIC ACID GLYCEROL-PHOSPHATE TRANSFERASE"/>
    <property type="match status" value="1"/>
</dbReference>
<comment type="caution">
    <text evidence="7">The sequence shown here is derived from an EMBL/GenBank/DDBJ whole genome shotgun (WGS) entry which is preliminary data.</text>
</comment>
<accession>A0A2N0ZE46</accession>
<dbReference type="GO" id="GO:0019350">
    <property type="term" value="P:teichoic acid biosynthetic process"/>
    <property type="evidence" value="ECO:0007669"/>
    <property type="project" value="UniProtKB-KW"/>
</dbReference>
<evidence type="ECO:0000256" key="1">
    <source>
        <dbReference type="ARBA" id="ARBA00004202"/>
    </source>
</evidence>
<protein>
    <submittedName>
        <fullName evidence="7">Glycerophosphotransferase</fullName>
    </submittedName>
</protein>
<evidence type="ECO:0000256" key="6">
    <source>
        <dbReference type="ARBA" id="ARBA00023136"/>
    </source>
</evidence>
<dbReference type="PANTHER" id="PTHR37316">
    <property type="entry name" value="TEICHOIC ACID GLYCEROL-PHOSPHATE PRIMASE"/>
    <property type="match status" value="1"/>
</dbReference>
<evidence type="ECO:0000256" key="5">
    <source>
        <dbReference type="ARBA" id="ARBA00022944"/>
    </source>
</evidence>